<keyword evidence="1" id="KW-0677">Repeat</keyword>
<dbReference type="PANTHER" id="PTHR24173">
    <property type="entry name" value="ANKYRIN REPEAT CONTAINING"/>
    <property type="match status" value="1"/>
</dbReference>
<accession>A0A4Y7SZK0</accession>
<dbReference type="PANTHER" id="PTHR24173:SF74">
    <property type="entry name" value="ANKYRIN REPEAT DOMAIN-CONTAINING PROTEIN 16"/>
    <property type="match status" value="1"/>
</dbReference>
<dbReference type="SUPFAM" id="SSF48403">
    <property type="entry name" value="Ankyrin repeat"/>
    <property type="match status" value="2"/>
</dbReference>
<dbReference type="PROSITE" id="PS50297">
    <property type="entry name" value="ANK_REP_REGION"/>
    <property type="match status" value="2"/>
</dbReference>
<dbReference type="Proteomes" id="UP000298030">
    <property type="component" value="Unassembled WGS sequence"/>
</dbReference>
<dbReference type="STRING" id="71717.A0A4Y7SZK0"/>
<dbReference type="EMBL" id="QPFP01000043">
    <property type="protein sequence ID" value="TEB27054.1"/>
    <property type="molecule type" value="Genomic_DNA"/>
</dbReference>
<protein>
    <submittedName>
        <fullName evidence="5">Ankyrin</fullName>
    </submittedName>
</protein>
<keyword evidence="2 3" id="KW-0040">ANK repeat</keyword>
<dbReference type="AlphaFoldDB" id="A0A4Y7SZK0"/>
<dbReference type="InterPro" id="IPR036770">
    <property type="entry name" value="Ankyrin_rpt-contain_sf"/>
</dbReference>
<feature type="compositionally biased region" description="Pro residues" evidence="4">
    <location>
        <begin position="710"/>
        <end position="727"/>
    </location>
</feature>
<dbReference type="InterPro" id="IPR002110">
    <property type="entry name" value="Ankyrin_rpt"/>
</dbReference>
<name>A0A4Y7SZK0_COPMI</name>
<evidence type="ECO:0000256" key="2">
    <source>
        <dbReference type="ARBA" id="ARBA00023043"/>
    </source>
</evidence>
<proteinExistence type="predicted"/>
<feature type="compositionally biased region" description="Basic and acidic residues" evidence="4">
    <location>
        <begin position="667"/>
        <end position="682"/>
    </location>
</feature>
<dbReference type="SMART" id="SM00248">
    <property type="entry name" value="ANK"/>
    <property type="match status" value="7"/>
</dbReference>
<organism evidence="5 6">
    <name type="scientific">Coprinellus micaceus</name>
    <name type="common">Glistening ink-cap mushroom</name>
    <name type="synonym">Coprinus micaceus</name>
    <dbReference type="NCBI Taxonomy" id="71717"/>
    <lineage>
        <taxon>Eukaryota</taxon>
        <taxon>Fungi</taxon>
        <taxon>Dikarya</taxon>
        <taxon>Basidiomycota</taxon>
        <taxon>Agaricomycotina</taxon>
        <taxon>Agaricomycetes</taxon>
        <taxon>Agaricomycetidae</taxon>
        <taxon>Agaricales</taxon>
        <taxon>Agaricineae</taxon>
        <taxon>Psathyrellaceae</taxon>
        <taxon>Coprinellus</taxon>
    </lineage>
</organism>
<reference evidence="5 6" key="1">
    <citation type="journal article" date="2019" name="Nat. Ecol. Evol.">
        <title>Megaphylogeny resolves global patterns of mushroom evolution.</title>
        <authorList>
            <person name="Varga T."/>
            <person name="Krizsan K."/>
            <person name="Foldi C."/>
            <person name="Dima B."/>
            <person name="Sanchez-Garcia M."/>
            <person name="Sanchez-Ramirez S."/>
            <person name="Szollosi G.J."/>
            <person name="Szarkandi J.G."/>
            <person name="Papp V."/>
            <person name="Albert L."/>
            <person name="Andreopoulos W."/>
            <person name="Angelini C."/>
            <person name="Antonin V."/>
            <person name="Barry K.W."/>
            <person name="Bougher N.L."/>
            <person name="Buchanan P."/>
            <person name="Buyck B."/>
            <person name="Bense V."/>
            <person name="Catcheside P."/>
            <person name="Chovatia M."/>
            <person name="Cooper J."/>
            <person name="Damon W."/>
            <person name="Desjardin D."/>
            <person name="Finy P."/>
            <person name="Geml J."/>
            <person name="Haridas S."/>
            <person name="Hughes K."/>
            <person name="Justo A."/>
            <person name="Karasinski D."/>
            <person name="Kautmanova I."/>
            <person name="Kiss B."/>
            <person name="Kocsube S."/>
            <person name="Kotiranta H."/>
            <person name="LaButti K.M."/>
            <person name="Lechner B.E."/>
            <person name="Liimatainen K."/>
            <person name="Lipzen A."/>
            <person name="Lukacs Z."/>
            <person name="Mihaltcheva S."/>
            <person name="Morgado L.N."/>
            <person name="Niskanen T."/>
            <person name="Noordeloos M.E."/>
            <person name="Ohm R.A."/>
            <person name="Ortiz-Santana B."/>
            <person name="Ovrebo C."/>
            <person name="Racz N."/>
            <person name="Riley R."/>
            <person name="Savchenko A."/>
            <person name="Shiryaev A."/>
            <person name="Soop K."/>
            <person name="Spirin V."/>
            <person name="Szebenyi C."/>
            <person name="Tomsovsky M."/>
            <person name="Tulloss R.E."/>
            <person name="Uehling J."/>
            <person name="Grigoriev I.V."/>
            <person name="Vagvolgyi C."/>
            <person name="Papp T."/>
            <person name="Martin F.M."/>
            <person name="Miettinen O."/>
            <person name="Hibbett D.S."/>
            <person name="Nagy L.G."/>
        </authorList>
    </citation>
    <scope>NUCLEOTIDE SEQUENCE [LARGE SCALE GENOMIC DNA]</scope>
    <source>
        <strain evidence="5 6">FP101781</strain>
    </source>
</reference>
<dbReference type="Pfam" id="PF12796">
    <property type="entry name" value="Ank_2"/>
    <property type="match status" value="1"/>
</dbReference>
<dbReference type="OrthoDB" id="539213at2759"/>
<dbReference type="PROSITE" id="PS50088">
    <property type="entry name" value="ANK_REPEAT"/>
    <property type="match status" value="2"/>
</dbReference>
<feature type="region of interest" description="Disordered" evidence="4">
    <location>
        <begin position="641"/>
        <end position="684"/>
    </location>
</feature>
<sequence length="938" mass="103398">MARGEQLYENLGLHYAAAAGNDDSVRYALRSGADVNALDAAGKTALMCAIAGEDWQNVDPNDASFMTLERLACIRALINHPKISLLTLNAPHNSMNGVVPLGMAAWLNLPKVVKLVLEESADAISVDGMDCQGATPLMYAARDGNLEVVQLLLSHGARPDFRDSNYRTSIQFSLPHHQTLWLCEVALRRHRWRELVSADRPPVSLPEQVLELVTHSLPSSDNLDPPPAYIFNRDAISRLQDTLLSSIRSEDLSFIHSLLFSPAIAPSSPSSLYPMSVPVLVNLPDKKGWGLIHHAVSNTFPSVDVLNALYCAGADMALFTVDEQWTPLHILAQSKHLSFDDQDHTVPLYELVVHLIRNLRAPLSARDKNDETCIHIAAEHGHSIELLACLLDMDKAGVRQLKNSRGLTAIQVAKPEFLPAFGPEAGILQLISAPLQLSSPSPNDSFASLADLSEHLTQDDTSSIAPPLDFDFALSTQQLLSDLRVSSPSGRHVNDPADLRRLESLMAESRQHQESLVRYFRGRVKEVENELAQLKASTSKIASFRSAVAQAARGKSSVRGVQTLPPRRHHRESEDSSHTMVSYGAEPSSRFSHDISPIEIPQQPFDTLKPSKKGRSSLGALSSLFDRPSIIVYNAQVEYQEEKSPRDSRLLSTISTPDFKSEKRKKKQEEKTKEHHSPDKKGLNGTRLKAWFKRIVTSTSQQDLKQAMPPMSPVSPSPTTPTPPLTPLTPAQQYARTVDRPRPPTIYLSTPDSLHKADSTIDGALITSAIVLDAAQRDIQRIHSCLAATQEFIDLAHHSITKVERATKRALKKRKAMIAKLRESQPGAIWHDGDIVTSAKSSETYSPGLLGYSAALSIRPSFASIRSIQSTHSSIASAAPTITENDDEDTRVIRRLLLRKIEAQMSGAWDETEKVVAWLRVVKEAVRGVKRRAYLSTL</sequence>
<evidence type="ECO:0000313" key="6">
    <source>
        <dbReference type="Proteomes" id="UP000298030"/>
    </source>
</evidence>
<dbReference type="Pfam" id="PF13637">
    <property type="entry name" value="Ank_4"/>
    <property type="match status" value="1"/>
</dbReference>
<feature type="repeat" description="ANK" evidence="3">
    <location>
        <begin position="8"/>
        <end position="40"/>
    </location>
</feature>
<evidence type="ECO:0000313" key="5">
    <source>
        <dbReference type="EMBL" id="TEB27054.1"/>
    </source>
</evidence>
<keyword evidence="6" id="KW-1185">Reference proteome</keyword>
<gene>
    <name evidence="5" type="ORF">FA13DRAFT_973065</name>
</gene>
<evidence type="ECO:0000256" key="4">
    <source>
        <dbReference type="SAM" id="MobiDB-lite"/>
    </source>
</evidence>
<comment type="caution">
    <text evidence="5">The sequence shown here is derived from an EMBL/GenBank/DDBJ whole genome shotgun (WGS) entry which is preliminary data.</text>
</comment>
<feature type="repeat" description="ANK" evidence="3">
    <location>
        <begin position="132"/>
        <end position="164"/>
    </location>
</feature>
<evidence type="ECO:0000256" key="1">
    <source>
        <dbReference type="ARBA" id="ARBA00022737"/>
    </source>
</evidence>
<feature type="region of interest" description="Disordered" evidence="4">
    <location>
        <begin position="555"/>
        <end position="592"/>
    </location>
</feature>
<evidence type="ECO:0000256" key="3">
    <source>
        <dbReference type="PROSITE-ProRule" id="PRU00023"/>
    </source>
</evidence>
<dbReference type="Gene3D" id="1.25.40.20">
    <property type="entry name" value="Ankyrin repeat-containing domain"/>
    <property type="match status" value="2"/>
</dbReference>
<feature type="region of interest" description="Disordered" evidence="4">
    <location>
        <begin position="699"/>
        <end position="729"/>
    </location>
</feature>